<name>A0AAW0LMW6_QUESU</name>
<sequence length="62" mass="6398">MLCAVSLSLRSQLIIGKSHELSCLELETAKANIVGIGVTSGTMPILGSVAPGTSESSDSHWN</sequence>
<evidence type="ECO:0000313" key="2">
    <source>
        <dbReference type="Proteomes" id="UP000237347"/>
    </source>
</evidence>
<accession>A0AAW0LMW6</accession>
<dbReference type="AlphaFoldDB" id="A0AAW0LMW6"/>
<protein>
    <submittedName>
        <fullName evidence="1">Uncharacterized protein</fullName>
    </submittedName>
</protein>
<dbReference type="Proteomes" id="UP000237347">
    <property type="component" value="Unassembled WGS sequence"/>
</dbReference>
<reference evidence="1 2" key="1">
    <citation type="journal article" date="2018" name="Sci. Data">
        <title>The draft genome sequence of cork oak.</title>
        <authorList>
            <person name="Ramos A.M."/>
            <person name="Usie A."/>
            <person name="Barbosa P."/>
            <person name="Barros P.M."/>
            <person name="Capote T."/>
            <person name="Chaves I."/>
            <person name="Simoes F."/>
            <person name="Abreu I."/>
            <person name="Carrasquinho I."/>
            <person name="Faro C."/>
            <person name="Guimaraes J.B."/>
            <person name="Mendonca D."/>
            <person name="Nobrega F."/>
            <person name="Rodrigues L."/>
            <person name="Saibo N.J.M."/>
            <person name="Varela M.C."/>
            <person name="Egas C."/>
            <person name="Matos J."/>
            <person name="Miguel C.M."/>
            <person name="Oliveira M.M."/>
            <person name="Ricardo C.P."/>
            <person name="Goncalves S."/>
        </authorList>
    </citation>
    <scope>NUCLEOTIDE SEQUENCE [LARGE SCALE GENOMIC DNA]</scope>
    <source>
        <strain evidence="2">cv. HL8</strain>
    </source>
</reference>
<proteinExistence type="predicted"/>
<dbReference type="EMBL" id="PKMF04000077">
    <property type="protein sequence ID" value="KAK7852259.1"/>
    <property type="molecule type" value="Genomic_DNA"/>
</dbReference>
<gene>
    <name evidence="1" type="ORF">CFP56_039412</name>
</gene>
<evidence type="ECO:0000313" key="1">
    <source>
        <dbReference type="EMBL" id="KAK7852259.1"/>
    </source>
</evidence>
<keyword evidence="2" id="KW-1185">Reference proteome</keyword>
<organism evidence="1 2">
    <name type="scientific">Quercus suber</name>
    <name type="common">Cork oak</name>
    <dbReference type="NCBI Taxonomy" id="58331"/>
    <lineage>
        <taxon>Eukaryota</taxon>
        <taxon>Viridiplantae</taxon>
        <taxon>Streptophyta</taxon>
        <taxon>Embryophyta</taxon>
        <taxon>Tracheophyta</taxon>
        <taxon>Spermatophyta</taxon>
        <taxon>Magnoliopsida</taxon>
        <taxon>eudicotyledons</taxon>
        <taxon>Gunneridae</taxon>
        <taxon>Pentapetalae</taxon>
        <taxon>rosids</taxon>
        <taxon>fabids</taxon>
        <taxon>Fagales</taxon>
        <taxon>Fagaceae</taxon>
        <taxon>Quercus</taxon>
    </lineage>
</organism>
<comment type="caution">
    <text evidence="1">The sequence shown here is derived from an EMBL/GenBank/DDBJ whole genome shotgun (WGS) entry which is preliminary data.</text>
</comment>